<keyword evidence="9" id="KW-1185">Reference proteome</keyword>
<evidence type="ECO:0000256" key="1">
    <source>
        <dbReference type="ARBA" id="ARBA00004651"/>
    </source>
</evidence>
<dbReference type="Pfam" id="PF07681">
    <property type="entry name" value="DoxX"/>
    <property type="match status" value="1"/>
</dbReference>
<evidence type="ECO:0000313" key="9">
    <source>
        <dbReference type="Proteomes" id="UP000242222"/>
    </source>
</evidence>
<comment type="subcellular location">
    <subcellularLocation>
        <location evidence="1">Cell membrane</location>
        <topology evidence="1">Multi-pass membrane protein</topology>
    </subcellularLocation>
</comment>
<dbReference type="GO" id="GO:0005886">
    <property type="term" value="C:plasma membrane"/>
    <property type="evidence" value="ECO:0007669"/>
    <property type="project" value="UniProtKB-SubCell"/>
</dbReference>
<feature type="transmembrane region" description="Helical" evidence="7">
    <location>
        <begin position="21"/>
        <end position="37"/>
    </location>
</feature>
<dbReference type="RefSeq" id="WP_092874855.1">
    <property type="nucleotide sequence ID" value="NZ_FOVC01000001.1"/>
</dbReference>
<accession>A0A1I4V743</accession>
<feature type="transmembrane region" description="Helical" evidence="7">
    <location>
        <begin position="72"/>
        <end position="98"/>
    </location>
</feature>
<gene>
    <name evidence="8" type="ORF">SAMN05216516_101587</name>
</gene>
<reference evidence="9" key="1">
    <citation type="submission" date="2016-10" db="EMBL/GenBank/DDBJ databases">
        <authorList>
            <person name="Varghese N."/>
            <person name="Submissions S."/>
        </authorList>
    </citation>
    <scope>NUCLEOTIDE SEQUENCE [LARGE SCALE GENOMIC DNA]</scope>
    <source>
        <strain evidence="9">N6PO6</strain>
    </source>
</reference>
<keyword evidence="6 7" id="KW-0472">Membrane</keyword>
<proteinExistence type="inferred from homology"/>
<dbReference type="InterPro" id="IPR032808">
    <property type="entry name" value="DoxX"/>
</dbReference>
<evidence type="ECO:0000256" key="7">
    <source>
        <dbReference type="SAM" id="Phobius"/>
    </source>
</evidence>
<name>A0A1I4V743_9GAMM</name>
<protein>
    <submittedName>
        <fullName evidence="8">Putative oxidoreductase</fullName>
    </submittedName>
</protein>
<keyword evidence="4 7" id="KW-0812">Transmembrane</keyword>
<dbReference type="InterPro" id="IPR051907">
    <property type="entry name" value="DoxX-like_oxidoreductase"/>
</dbReference>
<sequence length="144" mass="15581">MFSTINSSLNRLGDHPDLGKLLLRLTIGILLLFHGIYKIQHGVGWIGGMLAAQGLPSFIAYGAYIGEVVAPVMVIIGFLTRPAGLVIAINLAVAVLLVGMGEWTQRTDVGAWALETEMLYFMGGILIMLLGPGKYTLIRNTRLQ</sequence>
<organism evidence="8 9">
    <name type="scientific">Izhakiella capsodis</name>
    <dbReference type="NCBI Taxonomy" id="1367852"/>
    <lineage>
        <taxon>Bacteria</taxon>
        <taxon>Pseudomonadati</taxon>
        <taxon>Pseudomonadota</taxon>
        <taxon>Gammaproteobacteria</taxon>
        <taxon>Enterobacterales</taxon>
        <taxon>Erwiniaceae</taxon>
        <taxon>Izhakiella</taxon>
    </lineage>
</organism>
<dbReference type="EMBL" id="FOVC01000001">
    <property type="protein sequence ID" value="SFM96968.1"/>
    <property type="molecule type" value="Genomic_DNA"/>
</dbReference>
<dbReference type="AlphaFoldDB" id="A0A1I4V743"/>
<dbReference type="PANTHER" id="PTHR33452">
    <property type="entry name" value="OXIDOREDUCTASE CATD-RELATED"/>
    <property type="match status" value="1"/>
</dbReference>
<keyword evidence="5 7" id="KW-1133">Transmembrane helix</keyword>
<evidence type="ECO:0000256" key="4">
    <source>
        <dbReference type="ARBA" id="ARBA00022692"/>
    </source>
</evidence>
<evidence type="ECO:0000256" key="5">
    <source>
        <dbReference type="ARBA" id="ARBA00022989"/>
    </source>
</evidence>
<evidence type="ECO:0000256" key="6">
    <source>
        <dbReference type="ARBA" id="ARBA00023136"/>
    </source>
</evidence>
<evidence type="ECO:0000313" key="8">
    <source>
        <dbReference type="EMBL" id="SFM96968.1"/>
    </source>
</evidence>
<evidence type="ECO:0000256" key="3">
    <source>
        <dbReference type="ARBA" id="ARBA00022475"/>
    </source>
</evidence>
<dbReference type="PANTHER" id="PTHR33452:SF1">
    <property type="entry name" value="INNER MEMBRANE PROTEIN YPHA-RELATED"/>
    <property type="match status" value="1"/>
</dbReference>
<dbReference type="STRING" id="1367852.SAMN05216516_101587"/>
<dbReference type="Proteomes" id="UP000242222">
    <property type="component" value="Unassembled WGS sequence"/>
</dbReference>
<comment type="similarity">
    <text evidence="2">Belongs to the DoxX family.</text>
</comment>
<dbReference type="OrthoDB" id="280866at2"/>
<keyword evidence="3" id="KW-1003">Cell membrane</keyword>
<evidence type="ECO:0000256" key="2">
    <source>
        <dbReference type="ARBA" id="ARBA00006679"/>
    </source>
</evidence>
<feature type="transmembrane region" description="Helical" evidence="7">
    <location>
        <begin position="118"/>
        <end position="138"/>
    </location>
</feature>